<dbReference type="InterPro" id="IPR000772">
    <property type="entry name" value="Ricin_B_lectin"/>
</dbReference>
<dbReference type="PROSITE" id="PS50231">
    <property type="entry name" value="RICIN_B_LECTIN"/>
    <property type="match status" value="1"/>
</dbReference>
<keyword evidence="3" id="KW-1185">Reference proteome</keyword>
<evidence type="ECO:0000313" key="2">
    <source>
        <dbReference type="EMBL" id="AUD06426.1"/>
    </source>
</evidence>
<dbReference type="NCBIfam" id="TIGR04183">
    <property type="entry name" value="Por_Secre_tail"/>
    <property type="match status" value="1"/>
</dbReference>
<dbReference type="Proteomes" id="UP000232883">
    <property type="component" value="Chromosome"/>
</dbReference>
<dbReference type="KEGG" id="spir:CWM47_34065"/>
<dbReference type="Pfam" id="PF14200">
    <property type="entry name" value="RicinB_lectin_2"/>
    <property type="match status" value="2"/>
</dbReference>
<protein>
    <recommendedName>
        <fullName evidence="1">Ricin B lectin domain-containing protein</fullName>
    </recommendedName>
</protein>
<dbReference type="CDD" id="cd23458">
    <property type="entry name" value="beta-trefoil_Ricin_AgaB34-like"/>
    <property type="match status" value="1"/>
</dbReference>
<dbReference type="OrthoDB" id="273314at2"/>
<evidence type="ECO:0000313" key="3">
    <source>
        <dbReference type="Proteomes" id="UP000232883"/>
    </source>
</evidence>
<organism evidence="2 3">
    <name type="scientific">Spirosoma pollinicola</name>
    <dbReference type="NCBI Taxonomy" id="2057025"/>
    <lineage>
        <taxon>Bacteria</taxon>
        <taxon>Pseudomonadati</taxon>
        <taxon>Bacteroidota</taxon>
        <taxon>Cytophagia</taxon>
        <taxon>Cytophagales</taxon>
        <taxon>Cytophagaceae</taxon>
        <taxon>Spirosoma</taxon>
    </lineage>
</organism>
<proteinExistence type="predicted"/>
<name>A0A2K8Z972_9BACT</name>
<evidence type="ECO:0000259" key="1">
    <source>
        <dbReference type="SMART" id="SM00458"/>
    </source>
</evidence>
<gene>
    <name evidence="2" type="ORF">CWM47_34065</name>
</gene>
<dbReference type="InterPro" id="IPR035992">
    <property type="entry name" value="Ricin_B-like_lectins"/>
</dbReference>
<accession>A0A2K8Z972</accession>
<dbReference type="Pfam" id="PF18962">
    <property type="entry name" value="Por_Secre_tail"/>
    <property type="match status" value="1"/>
</dbReference>
<feature type="domain" description="Ricin B lectin" evidence="1">
    <location>
        <begin position="56"/>
        <end position="193"/>
    </location>
</feature>
<dbReference type="Gene3D" id="2.80.10.50">
    <property type="match status" value="3"/>
</dbReference>
<reference evidence="2 3" key="1">
    <citation type="submission" date="2017-11" db="EMBL/GenBank/DDBJ databases">
        <title>Taxonomic description and genome sequences of Spirosoma HA7 sp. nov., isolated from pollen microhabitat of Corylus avellana.</title>
        <authorList>
            <person name="Ambika Manirajan B."/>
            <person name="Suarez C."/>
            <person name="Ratering S."/>
            <person name="Geissler-Plaum R."/>
            <person name="Cardinale M."/>
            <person name="Sylvia S."/>
        </authorList>
    </citation>
    <scope>NUCLEOTIDE SEQUENCE [LARGE SCALE GENOMIC DNA]</scope>
    <source>
        <strain evidence="2 3">HA7</strain>
    </source>
</reference>
<dbReference type="InterPro" id="IPR026444">
    <property type="entry name" value="Secre_tail"/>
</dbReference>
<dbReference type="AlphaFoldDB" id="A0A2K8Z972"/>
<dbReference type="SMART" id="SM00458">
    <property type="entry name" value="RICIN"/>
    <property type="match status" value="1"/>
</dbReference>
<sequence length="284" mass="30045">MNLSVPTPQTSNGVAYEFTGWSSGLGASLTVPSASATYTANFTASGSQSTSPVVSGALYTIIAKHSGKALELYNGSRDDGGRIVQWSVNGGDNQKWLFTNLNNGYYSIKSVSSGKLLDVYGVSMDNGASVLQWSSNGQYNQQFKLVDVGGGYFNIVARHSNKVFDIAGISQADGPRLQQWSNSGGDNQKFRFSRLSGGRSGASQESGVEVSVVVYPNPAADLVRVSGTGGGEVRVVDVLGRLQTRAQSVGDGAELDISALAPGVYLVQLHKDEQLISRKLIINH</sequence>
<dbReference type="EMBL" id="CP025096">
    <property type="protein sequence ID" value="AUD06426.1"/>
    <property type="molecule type" value="Genomic_DNA"/>
</dbReference>
<dbReference type="SUPFAM" id="SSF50370">
    <property type="entry name" value="Ricin B-like lectins"/>
    <property type="match status" value="1"/>
</dbReference>